<feature type="transmembrane region" description="Helical" evidence="3">
    <location>
        <begin position="511"/>
        <end position="530"/>
    </location>
</feature>
<gene>
    <name evidence="5" type="ORF">PACILC2_15720</name>
</gene>
<sequence length="604" mass="67916">MAKFKSILFIALVMLLLLPSAASADAPYVTFTVNHEGEPILTQSAYLPTGVVDGFNIIEKDAETGEESGVPLSRPEDIYIDSLDHVYVADTGNGRIVVFDVWGNYLRTIGQEVLSKPTGVFVDDEGTVYVADYGNEKVYMFGKDGALLKEFGKPKSHLYGKNNPFKPTKVIADKRKNLFIVGEGTIHGLIQISQDGEFLGYFGGNKTGFSLKRLLQRTFYTQAQLDQLMKQLPPSATNVAIDRDGLVYTSTVGTRTDSIKKLNVAGKNLLPGLWSYPDIADITVDALGNIYAVDAFRGRIIEYDRDGNMLFVFGGTDQGSQRLGLFNSPSGIAASSDGRLFVVDKQRNNIQILKPTEFAEIVHEAIFYYMDGKYAQSEGPWLDVLRLNSMFDLAHTGLGMAAMKQGDYELALEEFSVAGNKEEYSNAYWEIRRVWLMENASFFIIGIVLLLAAISVMKKLYRKYGFARPVVDGWKRFKEITLVKQLLHTFRLMRHPVDGYYELEAEGKSSLLSAWILLALLFAVRLFEIYQTNFLFADWDVKKVNLFTEFLKVYVPFFAWVISNYLVSTINDGEGKFKDIFKGSVYALSPYIILPGRWRSCPRD</sequence>
<dbReference type="CDD" id="cd05819">
    <property type="entry name" value="NHL"/>
    <property type="match status" value="1"/>
</dbReference>
<feature type="repeat" description="NHL" evidence="2">
    <location>
        <begin position="65"/>
        <end position="102"/>
    </location>
</feature>
<dbReference type="Gene3D" id="2.120.10.30">
    <property type="entry name" value="TolB, C-terminal domain"/>
    <property type="match status" value="2"/>
</dbReference>
<dbReference type="PROSITE" id="PS51125">
    <property type="entry name" value="NHL"/>
    <property type="match status" value="3"/>
</dbReference>
<dbReference type="PANTHER" id="PTHR24104:SF25">
    <property type="entry name" value="PROTEIN LIN-41"/>
    <property type="match status" value="1"/>
</dbReference>
<accession>A0ABQ4N4C5</accession>
<dbReference type="PANTHER" id="PTHR24104">
    <property type="entry name" value="E3 UBIQUITIN-PROTEIN LIGASE NHLRC1-RELATED"/>
    <property type="match status" value="1"/>
</dbReference>
<dbReference type="EMBL" id="BOVJ01000050">
    <property type="protein sequence ID" value="GIQ63004.1"/>
    <property type="molecule type" value="Genomic_DNA"/>
</dbReference>
<dbReference type="Proteomes" id="UP000680304">
    <property type="component" value="Unassembled WGS sequence"/>
</dbReference>
<evidence type="ECO:0000313" key="6">
    <source>
        <dbReference type="Proteomes" id="UP000680304"/>
    </source>
</evidence>
<dbReference type="SUPFAM" id="SSF75011">
    <property type="entry name" value="3-carboxy-cis,cis-mucoante lactonizing enzyme"/>
    <property type="match status" value="1"/>
</dbReference>
<dbReference type="InterPro" id="IPR011042">
    <property type="entry name" value="6-blade_b-propeller_TolB-like"/>
</dbReference>
<dbReference type="InterPro" id="IPR011990">
    <property type="entry name" value="TPR-like_helical_dom_sf"/>
</dbReference>
<dbReference type="Pfam" id="PF01436">
    <property type="entry name" value="NHL"/>
    <property type="match status" value="2"/>
</dbReference>
<keyword evidence="3" id="KW-0472">Membrane</keyword>
<reference evidence="5 6" key="1">
    <citation type="submission" date="2021-04" db="EMBL/GenBank/DDBJ databases">
        <title>Draft genome sequence of Paenibacillus cisolokensis, LC2-13A.</title>
        <authorList>
            <person name="Uke A."/>
            <person name="Chhe C."/>
            <person name="Baramee S."/>
            <person name="Kosugi A."/>
        </authorList>
    </citation>
    <scope>NUCLEOTIDE SEQUENCE [LARGE SCALE GENOMIC DNA]</scope>
    <source>
        <strain evidence="5 6">LC2-13A</strain>
    </source>
</reference>
<evidence type="ECO:0008006" key="7">
    <source>
        <dbReference type="Google" id="ProtNLM"/>
    </source>
</evidence>
<evidence type="ECO:0000256" key="2">
    <source>
        <dbReference type="PROSITE-ProRule" id="PRU00504"/>
    </source>
</evidence>
<feature type="signal peptide" evidence="4">
    <location>
        <begin position="1"/>
        <end position="24"/>
    </location>
</feature>
<keyword evidence="6" id="KW-1185">Reference proteome</keyword>
<feature type="repeat" description="NHL" evidence="2">
    <location>
        <begin position="103"/>
        <end position="144"/>
    </location>
</feature>
<dbReference type="RefSeq" id="WP_213528325.1">
    <property type="nucleotide sequence ID" value="NZ_BOVJ01000050.1"/>
</dbReference>
<keyword evidence="3" id="KW-0812">Transmembrane</keyword>
<evidence type="ECO:0000256" key="4">
    <source>
        <dbReference type="SAM" id="SignalP"/>
    </source>
</evidence>
<name>A0ABQ4N4C5_9BACL</name>
<organism evidence="5 6">
    <name type="scientific">Paenibacillus cisolokensis</name>
    <dbReference type="NCBI Taxonomy" id="1658519"/>
    <lineage>
        <taxon>Bacteria</taxon>
        <taxon>Bacillati</taxon>
        <taxon>Bacillota</taxon>
        <taxon>Bacilli</taxon>
        <taxon>Bacillales</taxon>
        <taxon>Paenibacillaceae</taxon>
        <taxon>Paenibacillus</taxon>
    </lineage>
</organism>
<dbReference type="InterPro" id="IPR050952">
    <property type="entry name" value="TRIM-NHL_E3_ligases"/>
</dbReference>
<dbReference type="InterPro" id="IPR001258">
    <property type="entry name" value="NHL_repeat"/>
</dbReference>
<feature type="transmembrane region" description="Helical" evidence="3">
    <location>
        <begin position="550"/>
        <end position="567"/>
    </location>
</feature>
<keyword evidence="1" id="KW-0677">Repeat</keyword>
<dbReference type="SUPFAM" id="SSF48452">
    <property type="entry name" value="TPR-like"/>
    <property type="match status" value="1"/>
</dbReference>
<evidence type="ECO:0000256" key="3">
    <source>
        <dbReference type="SAM" id="Phobius"/>
    </source>
</evidence>
<evidence type="ECO:0000313" key="5">
    <source>
        <dbReference type="EMBL" id="GIQ63004.1"/>
    </source>
</evidence>
<evidence type="ECO:0000256" key="1">
    <source>
        <dbReference type="ARBA" id="ARBA00022737"/>
    </source>
</evidence>
<keyword evidence="3" id="KW-1133">Transmembrane helix</keyword>
<comment type="caution">
    <text evidence="5">The sequence shown here is derived from an EMBL/GenBank/DDBJ whole genome shotgun (WGS) entry which is preliminary data.</text>
</comment>
<feature type="repeat" description="NHL" evidence="2">
    <location>
        <begin position="326"/>
        <end position="356"/>
    </location>
</feature>
<feature type="transmembrane region" description="Helical" evidence="3">
    <location>
        <begin position="434"/>
        <end position="454"/>
    </location>
</feature>
<keyword evidence="4" id="KW-0732">Signal</keyword>
<protein>
    <recommendedName>
        <fullName evidence="7">Yip1 domain-containing protein</fullName>
    </recommendedName>
</protein>
<feature type="chain" id="PRO_5047164718" description="Yip1 domain-containing protein" evidence="4">
    <location>
        <begin position="25"/>
        <end position="604"/>
    </location>
</feature>
<proteinExistence type="predicted"/>